<keyword evidence="3" id="KW-1185">Reference proteome</keyword>
<dbReference type="Gene3D" id="3.90.1300.10">
    <property type="entry name" value="Amidase signature (AS) domain"/>
    <property type="match status" value="1"/>
</dbReference>
<proteinExistence type="predicted"/>
<dbReference type="Pfam" id="PF01425">
    <property type="entry name" value="Amidase"/>
    <property type="match status" value="1"/>
</dbReference>
<protein>
    <recommendedName>
        <fullName evidence="1">Amidase domain-containing protein</fullName>
    </recommendedName>
</protein>
<evidence type="ECO:0000259" key="1">
    <source>
        <dbReference type="Pfam" id="PF01425"/>
    </source>
</evidence>
<accession>A0ABY6TZL2</accession>
<sequence>MDAKGGIPKRTTRSRKLTIKTVDLLDLTAVELQNLLNDGLVTSRGIVQQYLEQIEKHNHQGLKLHAIISVQNHADLFQRAQQLDDERKRGKVRGPLHGVPIILKDICTTRNMPSTCGSYAFNGGNAKIDAPLIDTLNDAGLIIIAKANLSELGNAKGEGLMSGWSAVGGQGPAGSSSGSATAVAAGFAPVSLGTELQGSITWPAARAGLYAIKLSPGSVDQTGFQPGAVGFDCQGPYGKTVTDIATLSAVMQLHEPGHYHPLATSWEGLRVGVVDPKSWRIGPEVVETICGFLDQTDSALYEAETKIEELGAKLVKRIPLMSWDDIERAMPDVKQMEDLFSDDNQKALEDMRDCKMSEEIYQRNSKALRVAARSAVKQALQDGGVDVILGPCDSRLDSVASAAGYPLGNLPLGYADFNGRGFSLHAMAPVGEEGKIFQVMSAWEATFPENRRAPRKMLRDETVPSSVRA</sequence>
<gene>
    <name evidence="2" type="ORF">CLO192961_LOCUS120485</name>
</gene>
<dbReference type="EMBL" id="CABFNS010000709">
    <property type="protein sequence ID" value="VUC23593.1"/>
    <property type="molecule type" value="Genomic_DNA"/>
</dbReference>
<dbReference type="PANTHER" id="PTHR42678:SF34">
    <property type="entry name" value="OS04G0183300 PROTEIN"/>
    <property type="match status" value="1"/>
</dbReference>
<reference evidence="2 3" key="1">
    <citation type="submission" date="2019-06" db="EMBL/GenBank/DDBJ databases">
        <authorList>
            <person name="Broberg M."/>
        </authorList>
    </citation>
    <scope>NUCLEOTIDE SEQUENCE [LARGE SCALE GENOMIC DNA]</scope>
</reference>
<name>A0ABY6TZL2_BIOOC</name>
<dbReference type="InterPro" id="IPR036928">
    <property type="entry name" value="AS_sf"/>
</dbReference>
<dbReference type="Proteomes" id="UP000766486">
    <property type="component" value="Unassembled WGS sequence"/>
</dbReference>
<evidence type="ECO:0000313" key="3">
    <source>
        <dbReference type="Proteomes" id="UP000766486"/>
    </source>
</evidence>
<dbReference type="InterPro" id="IPR023631">
    <property type="entry name" value="Amidase_dom"/>
</dbReference>
<dbReference type="PANTHER" id="PTHR42678">
    <property type="entry name" value="AMIDASE"/>
    <property type="match status" value="1"/>
</dbReference>
<feature type="domain" description="Amidase" evidence="1">
    <location>
        <begin position="46"/>
        <end position="316"/>
    </location>
</feature>
<dbReference type="SUPFAM" id="SSF75304">
    <property type="entry name" value="Amidase signature (AS) enzymes"/>
    <property type="match status" value="1"/>
</dbReference>
<organism evidence="2 3">
    <name type="scientific">Bionectria ochroleuca</name>
    <name type="common">Gliocladium roseum</name>
    <dbReference type="NCBI Taxonomy" id="29856"/>
    <lineage>
        <taxon>Eukaryota</taxon>
        <taxon>Fungi</taxon>
        <taxon>Dikarya</taxon>
        <taxon>Ascomycota</taxon>
        <taxon>Pezizomycotina</taxon>
        <taxon>Sordariomycetes</taxon>
        <taxon>Hypocreomycetidae</taxon>
        <taxon>Hypocreales</taxon>
        <taxon>Bionectriaceae</taxon>
        <taxon>Clonostachys</taxon>
    </lineage>
</organism>
<evidence type="ECO:0000313" key="2">
    <source>
        <dbReference type="EMBL" id="VUC23593.1"/>
    </source>
</evidence>
<comment type="caution">
    <text evidence="2">The sequence shown here is derived from an EMBL/GenBank/DDBJ whole genome shotgun (WGS) entry which is preliminary data.</text>
</comment>